<dbReference type="CDD" id="cd00103">
    <property type="entry name" value="IRF"/>
    <property type="match status" value="1"/>
</dbReference>
<dbReference type="GO" id="GO:0000981">
    <property type="term" value="F:DNA-binding transcription factor activity, RNA polymerase II-specific"/>
    <property type="evidence" value="ECO:0007669"/>
    <property type="project" value="TreeGrafter"/>
</dbReference>
<keyword evidence="6" id="KW-0539">Nucleus</keyword>
<evidence type="ECO:0000256" key="6">
    <source>
        <dbReference type="ARBA" id="ARBA00023242"/>
    </source>
</evidence>
<evidence type="ECO:0000256" key="2">
    <source>
        <dbReference type="ARBA" id="ARBA00023015"/>
    </source>
</evidence>
<dbReference type="Pfam" id="PF10401">
    <property type="entry name" value="IRF-3"/>
    <property type="match status" value="1"/>
</dbReference>
<keyword evidence="2" id="KW-0805">Transcription regulation</keyword>
<dbReference type="InterPro" id="IPR036390">
    <property type="entry name" value="WH_DNA-bd_sf"/>
</dbReference>
<keyword evidence="5" id="KW-0804">Transcription</keyword>
<evidence type="ECO:0000256" key="4">
    <source>
        <dbReference type="ARBA" id="ARBA00023159"/>
    </source>
</evidence>
<sequence length="438" mass="49287">MGSQKPRILPWLICRIGSQDFPGLIWLNSEKTQFLIPWKHGLRQDRCGADIRIFQAWAIDSGSYDPAKDTPNPAVWKRNFRAALNGKPEIHMIEDRSADSNNPHKIYEIQKEICTESDLGSVDRDLTANISPGQFTPNTSLSNTTSSLGVDSPVGPIQLQISYKEEDLYCSPEVAMDCGIVNEPFSQGSTDFGAASSTCSSQPGALQESQLNFIDQLFSEEKCRTDFEVSIYYRGTLVQKTVVRNPNGFRITSQQRPIPGSHLEDVVLPAPMIEDQVAVAEIHKLLGNLEHGILVEIKEGSICGKRQGRCRAYWSMTETPDSKEPNQINKHNYSVLYTFPEFVTDLIGFIQGTRQESPQYNIWICLGEFWPDIRPWKKKIIMVQIVPVAMRMLHEMSYSTGASSLRSSEINLQISDTPSTSTELMAVLREMQERMQCA</sequence>
<dbReference type="InterPro" id="IPR008984">
    <property type="entry name" value="SMAD_FHA_dom_sf"/>
</dbReference>
<protein>
    <recommendedName>
        <fullName evidence="7">IRF tryptophan pentad repeat domain-containing protein</fullName>
    </recommendedName>
</protein>
<organism evidence="8 9">
    <name type="scientific">Hymenochirus boettgeri</name>
    <name type="common">Congo dwarf clawed frog</name>
    <dbReference type="NCBI Taxonomy" id="247094"/>
    <lineage>
        <taxon>Eukaryota</taxon>
        <taxon>Metazoa</taxon>
        <taxon>Chordata</taxon>
        <taxon>Craniata</taxon>
        <taxon>Vertebrata</taxon>
        <taxon>Euteleostomi</taxon>
        <taxon>Amphibia</taxon>
        <taxon>Batrachia</taxon>
        <taxon>Anura</taxon>
        <taxon>Pipoidea</taxon>
        <taxon>Pipidae</taxon>
        <taxon>Pipinae</taxon>
        <taxon>Hymenochirus</taxon>
    </lineage>
</organism>
<evidence type="ECO:0000313" key="8">
    <source>
        <dbReference type="EMBL" id="KAG8433914.1"/>
    </source>
</evidence>
<dbReference type="SMART" id="SM01243">
    <property type="entry name" value="IRF-3"/>
    <property type="match status" value="1"/>
</dbReference>
<dbReference type="SUPFAM" id="SSF49879">
    <property type="entry name" value="SMAD/FHA domain"/>
    <property type="match status" value="1"/>
</dbReference>
<keyword evidence="4" id="KW-0010">Activator</keyword>
<dbReference type="Pfam" id="PF00605">
    <property type="entry name" value="IRF"/>
    <property type="match status" value="1"/>
</dbReference>
<evidence type="ECO:0000256" key="3">
    <source>
        <dbReference type="ARBA" id="ARBA00023125"/>
    </source>
</evidence>
<dbReference type="PROSITE" id="PS00601">
    <property type="entry name" value="IRF_1"/>
    <property type="match status" value="1"/>
</dbReference>
<dbReference type="PANTHER" id="PTHR11949">
    <property type="entry name" value="INTERFERON REGULATORY FACTOR"/>
    <property type="match status" value="1"/>
</dbReference>
<dbReference type="InterPro" id="IPR019817">
    <property type="entry name" value="Interferon_reg_fac_CS"/>
</dbReference>
<dbReference type="Proteomes" id="UP000812440">
    <property type="component" value="Chromosome 7"/>
</dbReference>
<dbReference type="FunFam" id="1.10.10.10:FF:000041">
    <property type="entry name" value="Interferon regulatory factor 4"/>
    <property type="match status" value="1"/>
</dbReference>
<dbReference type="SMART" id="SM00348">
    <property type="entry name" value="IRF"/>
    <property type="match status" value="1"/>
</dbReference>
<reference evidence="8" key="1">
    <citation type="thesis" date="2020" institute="ProQuest LLC" country="789 East Eisenhower Parkway, Ann Arbor, MI, USA">
        <title>Comparative Genomics and Chromosome Evolution.</title>
        <authorList>
            <person name="Mudd A.B."/>
        </authorList>
    </citation>
    <scope>NUCLEOTIDE SEQUENCE</scope>
    <source>
        <strain evidence="8">Female2</strain>
        <tissue evidence="8">Blood</tissue>
    </source>
</reference>
<comment type="caution">
    <text evidence="8">The sequence shown here is derived from an EMBL/GenBank/DDBJ whole genome shotgun (WGS) entry which is preliminary data.</text>
</comment>
<dbReference type="PRINTS" id="PR00267">
    <property type="entry name" value="INTFRNREGFCT"/>
</dbReference>
<dbReference type="EMBL" id="JAACNH010000008">
    <property type="protein sequence ID" value="KAG8433914.1"/>
    <property type="molecule type" value="Genomic_DNA"/>
</dbReference>
<comment type="subcellular location">
    <subcellularLocation>
        <location evidence="1">Nucleus</location>
    </subcellularLocation>
</comment>
<keyword evidence="3" id="KW-0238">DNA-binding</keyword>
<dbReference type="InterPro" id="IPR019471">
    <property type="entry name" value="Interferon_reg_factor-3"/>
</dbReference>
<dbReference type="Gene3D" id="2.60.200.10">
    <property type="match status" value="1"/>
</dbReference>
<dbReference type="PANTHER" id="PTHR11949:SF1">
    <property type="entry name" value="INTERFERON REGULATORY FACTOR 3"/>
    <property type="match status" value="1"/>
</dbReference>
<proteinExistence type="predicted"/>
<dbReference type="GO" id="GO:0002376">
    <property type="term" value="P:immune system process"/>
    <property type="evidence" value="ECO:0007669"/>
    <property type="project" value="TreeGrafter"/>
</dbReference>
<dbReference type="InterPro" id="IPR001346">
    <property type="entry name" value="Interferon_reg_fact_DNA-bd_dom"/>
</dbReference>
<dbReference type="SUPFAM" id="SSF46785">
    <property type="entry name" value="Winged helix' DNA-binding domain"/>
    <property type="match status" value="1"/>
</dbReference>
<dbReference type="InterPro" id="IPR036388">
    <property type="entry name" value="WH-like_DNA-bd_sf"/>
</dbReference>
<dbReference type="AlphaFoldDB" id="A0A8T2IS83"/>
<dbReference type="GO" id="GO:0045944">
    <property type="term" value="P:positive regulation of transcription by RNA polymerase II"/>
    <property type="evidence" value="ECO:0007669"/>
    <property type="project" value="UniProtKB-ARBA"/>
</dbReference>
<dbReference type="PROSITE" id="PS51507">
    <property type="entry name" value="IRF_2"/>
    <property type="match status" value="1"/>
</dbReference>
<dbReference type="Gene3D" id="1.10.10.10">
    <property type="entry name" value="Winged helix-like DNA-binding domain superfamily/Winged helix DNA-binding domain"/>
    <property type="match status" value="1"/>
</dbReference>
<accession>A0A8T2IS83</accession>
<dbReference type="InterPro" id="IPR017855">
    <property type="entry name" value="SMAD-like_dom_sf"/>
</dbReference>
<evidence type="ECO:0000256" key="5">
    <source>
        <dbReference type="ARBA" id="ARBA00023163"/>
    </source>
</evidence>
<name>A0A8T2IS83_9PIPI</name>
<evidence type="ECO:0000313" key="9">
    <source>
        <dbReference type="Proteomes" id="UP000812440"/>
    </source>
</evidence>
<keyword evidence="9" id="KW-1185">Reference proteome</keyword>
<evidence type="ECO:0000256" key="1">
    <source>
        <dbReference type="ARBA" id="ARBA00004123"/>
    </source>
</evidence>
<dbReference type="GO" id="GO:0000978">
    <property type="term" value="F:RNA polymerase II cis-regulatory region sequence-specific DNA binding"/>
    <property type="evidence" value="ECO:0007669"/>
    <property type="project" value="TreeGrafter"/>
</dbReference>
<gene>
    <name evidence="8" type="ORF">GDO86_012326</name>
</gene>
<dbReference type="GO" id="GO:0005634">
    <property type="term" value="C:nucleus"/>
    <property type="evidence" value="ECO:0007669"/>
    <property type="project" value="UniProtKB-SubCell"/>
</dbReference>
<evidence type="ECO:0000259" key="7">
    <source>
        <dbReference type="PROSITE" id="PS51507"/>
    </source>
</evidence>
<dbReference type="OrthoDB" id="8691508at2759"/>
<feature type="domain" description="IRF tryptophan pentad repeat" evidence="7">
    <location>
        <begin position="5"/>
        <end position="111"/>
    </location>
</feature>